<dbReference type="Proteomes" id="UP001500795">
    <property type="component" value="Unassembled WGS sequence"/>
</dbReference>
<sequence>MKTLSLYPVEAIDHLVLPSDFTGASLNTPVLELVNDFKHSPPAIIDANTPATGALEMMHHEHAKLKLVVDEKGELVGLIGLEQLSGQSMIRQVANGNSRHEIQVADLMRPRKQLKALAYQQLQESTIADVIAALKSSGEQYCLIIERDSHHIRGVISAQDIAERLHISLDINKAPTFLNIFDSLIS</sequence>
<evidence type="ECO:0000259" key="1">
    <source>
        <dbReference type="Pfam" id="PF00571"/>
    </source>
</evidence>
<feature type="domain" description="CBS" evidence="1">
    <location>
        <begin position="35"/>
        <end position="82"/>
    </location>
</feature>
<dbReference type="InterPro" id="IPR000644">
    <property type="entry name" value="CBS_dom"/>
</dbReference>
<comment type="caution">
    <text evidence="2">The sequence shown here is derived from an EMBL/GenBank/DDBJ whole genome shotgun (WGS) entry which is preliminary data.</text>
</comment>
<accession>A0ABP6W5G0</accession>
<gene>
    <name evidence="2" type="ORF">GCM10022394_27670</name>
</gene>
<evidence type="ECO:0000313" key="3">
    <source>
        <dbReference type="Proteomes" id="UP001500795"/>
    </source>
</evidence>
<dbReference type="Gene3D" id="3.10.580.10">
    <property type="entry name" value="CBS-domain"/>
    <property type="match status" value="1"/>
</dbReference>
<evidence type="ECO:0000313" key="2">
    <source>
        <dbReference type="EMBL" id="GAA3546157.1"/>
    </source>
</evidence>
<dbReference type="Pfam" id="PF00571">
    <property type="entry name" value="CBS"/>
    <property type="match status" value="1"/>
</dbReference>
<dbReference type="InterPro" id="IPR046342">
    <property type="entry name" value="CBS_dom_sf"/>
</dbReference>
<dbReference type="RefSeq" id="WP_344959053.1">
    <property type="nucleotide sequence ID" value="NZ_BAABCX010000004.1"/>
</dbReference>
<name>A0ABP6W5G0_9GAMM</name>
<protein>
    <recommendedName>
        <fullName evidence="1">CBS domain-containing protein</fullName>
    </recommendedName>
</protein>
<keyword evidence="3" id="KW-1185">Reference proteome</keyword>
<organism evidence="2 3">
    <name type="scientific">Zobellella aerophila</name>
    <dbReference type="NCBI Taxonomy" id="870480"/>
    <lineage>
        <taxon>Bacteria</taxon>
        <taxon>Pseudomonadati</taxon>
        <taxon>Pseudomonadota</taxon>
        <taxon>Gammaproteobacteria</taxon>
        <taxon>Aeromonadales</taxon>
        <taxon>Aeromonadaceae</taxon>
        <taxon>Zobellella</taxon>
    </lineage>
</organism>
<dbReference type="EMBL" id="BAABCX010000004">
    <property type="protein sequence ID" value="GAA3546157.1"/>
    <property type="molecule type" value="Genomic_DNA"/>
</dbReference>
<reference evidence="3" key="1">
    <citation type="journal article" date="2019" name="Int. J. Syst. Evol. Microbiol.">
        <title>The Global Catalogue of Microorganisms (GCM) 10K type strain sequencing project: providing services to taxonomists for standard genome sequencing and annotation.</title>
        <authorList>
            <consortium name="The Broad Institute Genomics Platform"/>
            <consortium name="The Broad Institute Genome Sequencing Center for Infectious Disease"/>
            <person name="Wu L."/>
            <person name="Ma J."/>
        </authorList>
    </citation>
    <scope>NUCLEOTIDE SEQUENCE [LARGE SCALE GENOMIC DNA]</scope>
    <source>
        <strain evidence="3">JCM 17110</strain>
    </source>
</reference>
<proteinExistence type="predicted"/>
<dbReference type="SUPFAM" id="SSF54631">
    <property type="entry name" value="CBS-domain pair"/>
    <property type="match status" value="1"/>
</dbReference>